<comment type="function">
    <text evidence="6">DNA-dependent RNA polymerase catalyzes the transcription of DNA into RNA using the four ribonucleoside triphosphates as substrates. Specific core component of RNA polymerase III which synthesizes small RNAs, such as 5S rRNA and tRNAs.</text>
</comment>
<dbReference type="OrthoDB" id="272392at2759"/>
<dbReference type="InterPro" id="IPR039748">
    <property type="entry name" value="RPC3"/>
</dbReference>
<name>A0A8J2WRX1_9CRUS</name>
<evidence type="ECO:0000313" key="10">
    <source>
        <dbReference type="EMBL" id="CAH0109195.1"/>
    </source>
</evidence>
<dbReference type="Gene3D" id="6.10.140.1450">
    <property type="match status" value="1"/>
</dbReference>
<gene>
    <name evidence="10" type="ORF">DGAL_LOCUS12662</name>
</gene>
<dbReference type="EMBL" id="CAKKLH010000291">
    <property type="protein sequence ID" value="CAH0109195.1"/>
    <property type="molecule type" value="Genomic_DNA"/>
</dbReference>
<dbReference type="Pfam" id="PF05645">
    <property type="entry name" value="RNA_pol_Rpc82"/>
    <property type="match status" value="1"/>
</dbReference>
<keyword evidence="4 6" id="KW-0804">Transcription</keyword>
<comment type="subcellular location">
    <subcellularLocation>
        <location evidence="1 6">Nucleus</location>
    </subcellularLocation>
</comment>
<evidence type="ECO:0000259" key="7">
    <source>
        <dbReference type="Pfam" id="PF05645"/>
    </source>
</evidence>
<evidence type="ECO:0000259" key="9">
    <source>
        <dbReference type="Pfam" id="PF22536"/>
    </source>
</evidence>
<keyword evidence="3 6" id="KW-0240">DNA-directed RNA polymerase</keyword>
<accession>A0A8J2WRX1</accession>
<comment type="caution">
    <text evidence="10">The sequence shown here is derived from an EMBL/GenBank/DDBJ whole genome shotgun (WGS) entry which is preliminary data.</text>
</comment>
<keyword evidence="11" id="KW-1185">Reference proteome</keyword>
<feature type="domain" description="RNA polymerase III Rpc82 C -terminal" evidence="7">
    <location>
        <begin position="153"/>
        <end position="335"/>
    </location>
</feature>
<dbReference type="InterPro" id="IPR055207">
    <property type="entry name" value="POLR3C_WHD"/>
</dbReference>
<evidence type="ECO:0000313" key="11">
    <source>
        <dbReference type="Proteomes" id="UP000789390"/>
    </source>
</evidence>
<dbReference type="Pfam" id="PF22536">
    <property type="entry name" value="WHD_POLR3C"/>
    <property type="match status" value="1"/>
</dbReference>
<evidence type="ECO:0000256" key="6">
    <source>
        <dbReference type="RuleBase" id="RU367076"/>
    </source>
</evidence>
<evidence type="ECO:0000256" key="3">
    <source>
        <dbReference type="ARBA" id="ARBA00022478"/>
    </source>
</evidence>
<dbReference type="InterPro" id="IPR036388">
    <property type="entry name" value="WH-like_DNA-bd_sf"/>
</dbReference>
<dbReference type="FunFam" id="1.10.10.10:FF:000199">
    <property type="entry name" value="DNA-directed RNA polymerase III subunit RPC3"/>
    <property type="match status" value="1"/>
</dbReference>
<dbReference type="GO" id="GO:0003697">
    <property type="term" value="F:single-stranded DNA binding"/>
    <property type="evidence" value="ECO:0007669"/>
    <property type="project" value="UniProtKB-UniRule"/>
</dbReference>
<dbReference type="GO" id="GO:0005666">
    <property type="term" value="C:RNA polymerase III complex"/>
    <property type="evidence" value="ECO:0007669"/>
    <property type="project" value="UniProtKB-UniRule"/>
</dbReference>
<evidence type="ECO:0000256" key="1">
    <source>
        <dbReference type="ARBA" id="ARBA00004123"/>
    </source>
</evidence>
<protein>
    <recommendedName>
        <fullName evidence="6">DNA-directed RNA polymerase III subunit RPC3</fullName>
        <shortName evidence="6">RNA polymerase III subunit C3</shortName>
    </recommendedName>
</protein>
<evidence type="ECO:0000256" key="2">
    <source>
        <dbReference type="ARBA" id="ARBA00007206"/>
    </source>
</evidence>
<feature type="domain" description="DNA-directed RNA polymerase III subunit RPC3 winged-helix" evidence="9">
    <location>
        <begin position="340"/>
        <end position="417"/>
    </location>
</feature>
<dbReference type="GO" id="GO:0006351">
    <property type="term" value="P:DNA-templated transcription"/>
    <property type="evidence" value="ECO:0007669"/>
    <property type="project" value="InterPro"/>
</dbReference>
<dbReference type="Proteomes" id="UP000789390">
    <property type="component" value="Unassembled WGS sequence"/>
</dbReference>
<dbReference type="Pfam" id="PF08221">
    <property type="entry name" value="HTH_9"/>
    <property type="match status" value="1"/>
</dbReference>
<dbReference type="InterPro" id="IPR008806">
    <property type="entry name" value="RNA_pol_III_Rpc82_C"/>
</dbReference>
<evidence type="ECO:0000256" key="4">
    <source>
        <dbReference type="ARBA" id="ARBA00023163"/>
    </source>
</evidence>
<proteinExistence type="inferred from homology"/>
<reference evidence="10" key="1">
    <citation type="submission" date="2021-11" db="EMBL/GenBank/DDBJ databases">
        <authorList>
            <person name="Schell T."/>
        </authorList>
    </citation>
    <scope>NUCLEOTIDE SEQUENCE</scope>
    <source>
        <strain evidence="10">M5</strain>
    </source>
</reference>
<comment type="similarity">
    <text evidence="2 6">Belongs to the eukaryotic RPC3/POLR3C RNA polymerase subunit family.</text>
</comment>
<evidence type="ECO:0000256" key="5">
    <source>
        <dbReference type="ARBA" id="ARBA00023242"/>
    </source>
</evidence>
<dbReference type="AlphaFoldDB" id="A0A8J2WRX1"/>
<dbReference type="InterPro" id="IPR013197">
    <property type="entry name" value="RNA_pol_III_RPC82-rel_HTH"/>
</dbReference>
<organism evidence="10 11">
    <name type="scientific">Daphnia galeata</name>
    <dbReference type="NCBI Taxonomy" id="27404"/>
    <lineage>
        <taxon>Eukaryota</taxon>
        <taxon>Metazoa</taxon>
        <taxon>Ecdysozoa</taxon>
        <taxon>Arthropoda</taxon>
        <taxon>Crustacea</taxon>
        <taxon>Branchiopoda</taxon>
        <taxon>Diplostraca</taxon>
        <taxon>Cladocera</taxon>
        <taxon>Anomopoda</taxon>
        <taxon>Daphniidae</taxon>
        <taxon>Daphnia</taxon>
    </lineage>
</organism>
<dbReference type="PANTHER" id="PTHR12949">
    <property type="entry name" value="RNA POLYMERASE III DNA DIRECTED -RELATED"/>
    <property type="match status" value="1"/>
</dbReference>
<dbReference type="PANTHER" id="PTHR12949:SF0">
    <property type="entry name" value="DNA-DIRECTED RNA POLYMERASE III SUBUNIT RPC3"/>
    <property type="match status" value="1"/>
</dbReference>
<sequence>MSSYVLSPFNQTCYQLINKYFGEIVGEVAKFLLRRRYGTLFNIKTGTGMSLWDVKRALAVLIHQNLVEFQANEQNPNIVDYSIIYHNAHCLLRYAKYLYTIKRIFGSSEEVLIEILLKIGQASASDLIFQSANKLNEAIDDVKVINPSDLYQSFQRLATENFIIRCPKIVKSNAFVEKVPKLLEFEDEEKFIVPQLEMEPIAKLLREKATQIGEHSDSEIIWRVNHQRFDVELRNVILVNAAARRVDEKAGHLYHLILKLWREANPAEARASKGVSHILIKDAVRKNDGRSPMLMEHFDQYLRVLCEDSTGLISRTGDSRGGQFAVNYADVFENLACAILDSVVLERFGTKALRIFKLTRMQKFIDQDHMQKLAMVSPKDAKTLSYKLMENNFLKIKELKKGTSNVGPVKSFNLFHVNLPEVVRGVLHSSYKCLSNAMERQTHDLTINKRLLERHADFEKTLEQLRGEDAPDNAIAEFSQSMTVADKELVAKILKLSDNLTLAQSQADETILILESYLKFHSMPMPMFYSMP</sequence>
<evidence type="ECO:0000259" key="8">
    <source>
        <dbReference type="Pfam" id="PF08221"/>
    </source>
</evidence>
<keyword evidence="5 6" id="KW-0539">Nucleus</keyword>
<comment type="subunit">
    <text evidence="6">Component of the RNA polymerase III (Pol III) complex consisting of 17 subunits.</text>
</comment>
<feature type="domain" description="RNA polymerase III subunit RPC82-related helix-turn-helix" evidence="8">
    <location>
        <begin position="13"/>
        <end position="70"/>
    </location>
</feature>
<dbReference type="Gene3D" id="1.10.10.10">
    <property type="entry name" value="Winged helix-like DNA-binding domain superfamily/Winged helix DNA-binding domain"/>
    <property type="match status" value="4"/>
</dbReference>